<dbReference type="Gene3D" id="3.80.30.20">
    <property type="entry name" value="tm_1862 like domain"/>
    <property type="match status" value="1"/>
</dbReference>
<dbReference type="InterPro" id="IPR006638">
    <property type="entry name" value="Elp3/MiaA/NifB-like_rSAM"/>
</dbReference>
<gene>
    <name evidence="8" type="ORF">LKD31_02035</name>
</gene>
<dbReference type="GO" id="GO:0002926">
    <property type="term" value="P:tRNA wobble base 5-methoxycarbonylmethyl-2-thiouridinylation"/>
    <property type="evidence" value="ECO:0007669"/>
    <property type="project" value="TreeGrafter"/>
</dbReference>
<dbReference type="RefSeq" id="WP_308448496.1">
    <property type="nucleotide sequence ID" value="NZ_JAJEQC010000001.1"/>
</dbReference>
<dbReference type="PANTHER" id="PTHR11135">
    <property type="entry name" value="HISTONE ACETYLTRANSFERASE-RELATED"/>
    <property type="match status" value="1"/>
</dbReference>
<dbReference type="SFLD" id="SFLDG01082">
    <property type="entry name" value="B12-binding_domain_containing"/>
    <property type="match status" value="1"/>
</dbReference>
<proteinExistence type="predicted"/>
<keyword evidence="2" id="KW-0004">4Fe-4S</keyword>
<dbReference type="InterPro" id="IPR039661">
    <property type="entry name" value="ELP3"/>
</dbReference>
<comment type="caution">
    <text evidence="8">The sequence shown here is derived from an EMBL/GenBank/DDBJ whole genome shotgun (WGS) entry which is preliminary data.</text>
</comment>
<dbReference type="InterPro" id="IPR058240">
    <property type="entry name" value="rSAM_sf"/>
</dbReference>
<evidence type="ECO:0000313" key="8">
    <source>
        <dbReference type="EMBL" id="MCC2135797.1"/>
    </source>
</evidence>
<comment type="cofactor">
    <cofactor evidence="1">
        <name>[4Fe-4S] cluster</name>
        <dbReference type="ChEBI" id="CHEBI:49883"/>
    </cofactor>
</comment>
<dbReference type="EMBL" id="JAJEQC010000001">
    <property type="protein sequence ID" value="MCC2135797.1"/>
    <property type="molecule type" value="Genomic_DNA"/>
</dbReference>
<dbReference type="Pfam" id="PF04055">
    <property type="entry name" value="Radical_SAM"/>
    <property type="match status" value="1"/>
</dbReference>
<dbReference type="GO" id="GO:0051539">
    <property type="term" value="F:4 iron, 4 sulfur cluster binding"/>
    <property type="evidence" value="ECO:0007669"/>
    <property type="project" value="UniProtKB-KW"/>
</dbReference>
<dbReference type="Pfam" id="PF16199">
    <property type="entry name" value="Radical_SAM_C"/>
    <property type="match status" value="1"/>
</dbReference>
<evidence type="ECO:0000256" key="5">
    <source>
        <dbReference type="ARBA" id="ARBA00023004"/>
    </source>
</evidence>
<dbReference type="SFLD" id="SFLDG01086">
    <property type="entry name" value="elongater_protein-like"/>
    <property type="match status" value="1"/>
</dbReference>
<keyword evidence="9" id="KW-1185">Reference proteome</keyword>
<evidence type="ECO:0000256" key="4">
    <source>
        <dbReference type="ARBA" id="ARBA00022723"/>
    </source>
</evidence>
<name>A0AAE3DHQ8_9FIRM</name>
<dbReference type="Proteomes" id="UP001199424">
    <property type="component" value="Unassembled WGS sequence"/>
</dbReference>
<dbReference type="GO" id="GO:0046872">
    <property type="term" value="F:metal ion binding"/>
    <property type="evidence" value="ECO:0007669"/>
    <property type="project" value="UniProtKB-KW"/>
</dbReference>
<dbReference type="PANTHER" id="PTHR11135:SF0">
    <property type="entry name" value="ELONGATOR COMPLEX PROTEIN 3"/>
    <property type="match status" value="1"/>
</dbReference>
<dbReference type="SUPFAM" id="SSF102114">
    <property type="entry name" value="Radical SAM enzymes"/>
    <property type="match status" value="1"/>
</dbReference>
<accession>A0AAE3DHQ8</accession>
<evidence type="ECO:0000256" key="2">
    <source>
        <dbReference type="ARBA" id="ARBA00022485"/>
    </source>
</evidence>
<dbReference type="GO" id="GO:0003824">
    <property type="term" value="F:catalytic activity"/>
    <property type="evidence" value="ECO:0007669"/>
    <property type="project" value="InterPro"/>
</dbReference>
<evidence type="ECO:0000256" key="1">
    <source>
        <dbReference type="ARBA" id="ARBA00001966"/>
    </source>
</evidence>
<feature type="domain" description="Radical SAM core" evidence="7">
    <location>
        <begin position="1"/>
        <end position="237"/>
    </location>
</feature>
<dbReference type="CDD" id="cd01335">
    <property type="entry name" value="Radical_SAM"/>
    <property type="match status" value="1"/>
</dbReference>
<keyword evidence="6" id="KW-0411">Iron-sulfur</keyword>
<evidence type="ECO:0000256" key="6">
    <source>
        <dbReference type="ARBA" id="ARBA00023014"/>
    </source>
</evidence>
<dbReference type="SFLD" id="SFLDS00029">
    <property type="entry name" value="Radical_SAM"/>
    <property type="match status" value="1"/>
</dbReference>
<evidence type="ECO:0000259" key="7">
    <source>
        <dbReference type="PROSITE" id="PS51918"/>
    </source>
</evidence>
<protein>
    <submittedName>
        <fullName evidence="8">Radical SAM protein</fullName>
    </submittedName>
</protein>
<keyword evidence="3" id="KW-0949">S-adenosyl-L-methionine</keyword>
<dbReference type="SMART" id="SM00729">
    <property type="entry name" value="Elp3"/>
    <property type="match status" value="1"/>
</dbReference>
<keyword evidence="4" id="KW-0479">Metal-binding</keyword>
<dbReference type="GO" id="GO:0005737">
    <property type="term" value="C:cytoplasm"/>
    <property type="evidence" value="ECO:0007669"/>
    <property type="project" value="TreeGrafter"/>
</dbReference>
<evidence type="ECO:0000313" key="9">
    <source>
        <dbReference type="Proteomes" id="UP001199424"/>
    </source>
</evidence>
<reference evidence="8" key="1">
    <citation type="submission" date="2021-10" db="EMBL/GenBank/DDBJ databases">
        <title>Anaerobic single-cell dispensing facilitates the cultivation of human gut bacteria.</title>
        <authorList>
            <person name="Afrizal A."/>
        </authorList>
    </citation>
    <scope>NUCLEOTIDE SEQUENCE</scope>
    <source>
        <strain evidence="8">CLA-AA-H250</strain>
    </source>
</reference>
<dbReference type="AlphaFoldDB" id="A0AAE3DHQ8"/>
<sequence length="329" mass="36477">MKHANISIFIPHNGCPQQCSFCNQNRITGENHQPQPEEVAALLQSAAKQMGERVQNAEIAFFGGSFTAIDPDYRLALLKIAHAACETYGFAGIRCSTRPDAIDDERLTVLKQYGVTAIELGAQSMDGEVLLLNRRGHTAKDVENTARLIRAYGFELGLQMMTGLPGDSDAKAMKTVERLLALKPNTMRIYPTIVLENTPLCDLYRAGKYTPQTLEDAVSLCAKLIPMIEQRGVKLIRVGLHASEELENRVAGPFHPAFMELCRSAIFRENVLKALQARNDSEVTIDVDPRMLSVALGQKKENLQHFSKHGYTVHIRPDASLSGGTYRLR</sequence>
<dbReference type="PROSITE" id="PS51918">
    <property type="entry name" value="RADICAL_SAM"/>
    <property type="match status" value="1"/>
</dbReference>
<dbReference type="InterPro" id="IPR032432">
    <property type="entry name" value="Radical_SAM_C"/>
</dbReference>
<dbReference type="InterPro" id="IPR023404">
    <property type="entry name" value="rSAM_horseshoe"/>
</dbReference>
<evidence type="ECO:0000256" key="3">
    <source>
        <dbReference type="ARBA" id="ARBA00022691"/>
    </source>
</evidence>
<dbReference type="InterPro" id="IPR007197">
    <property type="entry name" value="rSAM"/>
</dbReference>
<organism evidence="8 9">
    <name type="scientific">Hominenteromicrobium mulieris</name>
    <dbReference type="NCBI Taxonomy" id="2885357"/>
    <lineage>
        <taxon>Bacteria</taxon>
        <taxon>Bacillati</taxon>
        <taxon>Bacillota</taxon>
        <taxon>Clostridia</taxon>
        <taxon>Eubacteriales</taxon>
        <taxon>Oscillospiraceae</taxon>
        <taxon>Hominenteromicrobium</taxon>
    </lineage>
</organism>
<keyword evidence="5" id="KW-0408">Iron</keyword>